<keyword evidence="2" id="KW-1015">Disulfide bond</keyword>
<name>A0A803NNC0_CANSA</name>
<dbReference type="PANTHER" id="PTHR31614:SF5">
    <property type="entry name" value="ALLERGEN-LIKE PROTEIN BRSN20"/>
    <property type="match status" value="1"/>
</dbReference>
<dbReference type="Proteomes" id="UP000596661">
    <property type="component" value="Chromosome 1"/>
</dbReference>
<sequence>MAKAVLLMALCFLPALALARIMTDPYEVQGKVFCDTCLLGFETPATTYIAGAKVKIECKDRTSNKPVYSKEATTDKSGCYKMVIPEDHGDQICDAMVVSSPLPECAIPSKGRDSARVILTDNNGIASKQRFVNAMAFTRTQKLAVCENVLKQYELTDDQY</sequence>
<protein>
    <submittedName>
        <fullName evidence="4">Uncharacterized protein</fullName>
    </submittedName>
</protein>
<feature type="chain" id="PRO_5031471654" evidence="3">
    <location>
        <begin position="20"/>
        <end position="160"/>
    </location>
</feature>
<dbReference type="AlphaFoldDB" id="A0A803NNC0"/>
<dbReference type="EMBL" id="UZAU01000083">
    <property type="status" value="NOT_ANNOTATED_CDS"/>
    <property type="molecule type" value="Genomic_DNA"/>
</dbReference>
<accession>A0A803NNC0</accession>
<dbReference type="Gramene" id="evm.model.01.2997">
    <property type="protein sequence ID" value="cds.evm.model.01.2997"/>
    <property type="gene ID" value="evm.TU.01.2997"/>
</dbReference>
<organism evidence="4 5">
    <name type="scientific">Cannabis sativa</name>
    <name type="common">Hemp</name>
    <name type="synonym">Marijuana</name>
    <dbReference type="NCBI Taxonomy" id="3483"/>
    <lineage>
        <taxon>Eukaryota</taxon>
        <taxon>Viridiplantae</taxon>
        <taxon>Streptophyta</taxon>
        <taxon>Embryophyta</taxon>
        <taxon>Tracheophyta</taxon>
        <taxon>Spermatophyta</taxon>
        <taxon>Magnoliopsida</taxon>
        <taxon>eudicotyledons</taxon>
        <taxon>Gunneridae</taxon>
        <taxon>Pentapetalae</taxon>
        <taxon>rosids</taxon>
        <taxon>fabids</taxon>
        <taxon>Rosales</taxon>
        <taxon>Cannabaceae</taxon>
        <taxon>Cannabis</taxon>
    </lineage>
</organism>
<dbReference type="OrthoDB" id="1896520at2759"/>
<dbReference type="PANTHER" id="PTHR31614">
    <property type="entry name" value="PROTEIN DOWNSTREAM OF FLC-RELATED"/>
    <property type="match status" value="1"/>
</dbReference>
<dbReference type="RefSeq" id="XP_030485335.1">
    <property type="nucleotide sequence ID" value="XM_030629475.2"/>
</dbReference>
<evidence type="ECO:0000313" key="5">
    <source>
        <dbReference type="Proteomes" id="UP000596661"/>
    </source>
</evidence>
<gene>
    <name evidence="4" type="primary">LOC115702010</name>
</gene>
<keyword evidence="3" id="KW-0732">Signal</keyword>
<keyword evidence="5" id="KW-1185">Reference proteome</keyword>
<dbReference type="OMA" id="PMRTPFT"/>
<comment type="similarity">
    <text evidence="1">Belongs to the Ole e I family.</text>
</comment>
<dbReference type="KEGG" id="csav:115702010"/>
<proteinExistence type="inferred from homology"/>
<evidence type="ECO:0000256" key="1">
    <source>
        <dbReference type="ARBA" id="ARBA00010049"/>
    </source>
</evidence>
<evidence type="ECO:0000256" key="3">
    <source>
        <dbReference type="SAM" id="SignalP"/>
    </source>
</evidence>
<evidence type="ECO:0000256" key="2">
    <source>
        <dbReference type="ARBA" id="ARBA00023157"/>
    </source>
</evidence>
<reference evidence="4" key="1">
    <citation type="submission" date="2018-11" db="EMBL/GenBank/DDBJ databases">
        <authorList>
            <person name="Grassa J C."/>
        </authorList>
    </citation>
    <scope>NUCLEOTIDE SEQUENCE [LARGE SCALE GENOMIC DNA]</scope>
</reference>
<dbReference type="InterPro" id="IPR006041">
    <property type="entry name" value="Pollen_Ole_e1_allergen"/>
</dbReference>
<dbReference type="EnsemblPlants" id="evm.model.01.2997">
    <property type="protein sequence ID" value="cds.evm.model.01.2997"/>
    <property type="gene ID" value="evm.TU.01.2997"/>
</dbReference>
<feature type="signal peptide" evidence="3">
    <location>
        <begin position="1"/>
        <end position="19"/>
    </location>
</feature>
<dbReference type="GeneID" id="115702010"/>
<dbReference type="Pfam" id="PF01190">
    <property type="entry name" value="Pollen_Ole_e_1"/>
    <property type="match status" value="1"/>
</dbReference>
<evidence type="ECO:0000313" key="4">
    <source>
        <dbReference type="EnsemblPlants" id="cds.evm.model.01.2997"/>
    </source>
</evidence>
<reference evidence="4" key="2">
    <citation type="submission" date="2021-03" db="UniProtKB">
        <authorList>
            <consortium name="EnsemblPlants"/>
        </authorList>
    </citation>
    <scope>IDENTIFICATION</scope>
</reference>